<evidence type="ECO:0000313" key="3">
    <source>
        <dbReference type="Proteomes" id="UP000654075"/>
    </source>
</evidence>
<dbReference type="EMBL" id="CAJNNV010003357">
    <property type="protein sequence ID" value="CAE8588874.1"/>
    <property type="molecule type" value="Genomic_DNA"/>
</dbReference>
<evidence type="ECO:0000256" key="1">
    <source>
        <dbReference type="SAM" id="MobiDB-lite"/>
    </source>
</evidence>
<dbReference type="Proteomes" id="UP000654075">
    <property type="component" value="Unassembled WGS sequence"/>
</dbReference>
<keyword evidence="3" id="KW-1185">Reference proteome</keyword>
<comment type="caution">
    <text evidence="2">The sequence shown here is derived from an EMBL/GenBank/DDBJ whole genome shotgun (WGS) entry which is preliminary data.</text>
</comment>
<reference evidence="2" key="1">
    <citation type="submission" date="2021-02" db="EMBL/GenBank/DDBJ databases">
        <authorList>
            <person name="Dougan E. K."/>
            <person name="Rhodes N."/>
            <person name="Thang M."/>
            <person name="Chan C."/>
        </authorList>
    </citation>
    <scope>NUCLEOTIDE SEQUENCE</scope>
</reference>
<organism evidence="2 3">
    <name type="scientific">Polarella glacialis</name>
    <name type="common">Dinoflagellate</name>
    <dbReference type="NCBI Taxonomy" id="89957"/>
    <lineage>
        <taxon>Eukaryota</taxon>
        <taxon>Sar</taxon>
        <taxon>Alveolata</taxon>
        <taxon>Dinophyceae</taxon>
        <taxon>Suessiales</taxon>
        <taxon>Suessiaceae</taxon>
        <taxon>Polarella</taxon>
    </lineage>
</organism>
<name>A0A813DR97_POLGL</name>
<feature type="region of interest" description="Disordered" evidence="1">
    <location>
        <begin position="214"/>
        <end position="236"/>
    </location>
</feature>
<gene>
    <name evidence="2" type="ORF">PGLA1383_LOCUS7656</name>
</gene>
<protein>
    <submittedName>
        <fullName evidence="2">Uncharacterized protein</fullName>
    </submittedName>
</protein>
<accession>A0A813DR97</accession>
<evidence type="ECO:0000313" key="2">
    <source>
        <dbReference type="EMBL" id="CAE8588874.1"/>
    </source>
</evidence>
<proteinExistence type="predicted"/>
<dbReference type="AlphaFoldDB" id="A0A813DR97"/>
<sequence length="236" mass="25515">MAAGLLADRGPLFWALSADGWLWSRPGMAKPGDGTYLWSQRAQVCSSENVMAGIAIAAAGIDGERPHLLWGVDCNGTLNFQKLEGASPAGWRPYHTEGNMQARHLASHRGALYCCGATKQGTTVFGLRQAQWVVQSRGRNQAIACSQTGAVYCLGMPLKDGRTFVYMQDSVEMMQPTTTWSKAFPFLSQQGGLAVIDHDTALALTPDGKVHRRLTDQQGEGSWSCEPPMGLTRSLA</sequence>